<accession>A0A4V1R2J1</accession>
<dbReference type="GO" id="GO:0008168">
    <property type="term" value="F:methyltransferase activity"/>
    <property type="evidence" value="ECO:0007669"/>
    <property type="project" value="UniProtKB-KW"/>
</dbReference>
<dbReference type="AlphaFoldDB" id="A0A4V1R2J1"/>
<dbReference type="PANTHER" id="PTHR13627">
    <property type="entry name" value="FUKUTIN RELATED PROTEIN"/>
    <property type="match status" value="1"/>
</dbReference>
<dbReference type="RefSeq" id="WP_129172910.1">
    <property type="nucleotide sequence ID" value="NZ_JACCBI010000001.1"/>
</dbReference>
<name>A0A4V1R2J1_9MICO</name>
<evidence type="ECO:0000313" key="5">
    <source>
        <dbReference type="Proteomes" id="UP000581087"/>
    </source>
</evidence>
<reference evidence="3 4" key="1">
    <citation type="submission" date="2019-01" db="EMBL/GenBank/DDBJ databases">
        <title>Agromyces.</title>
        <authorList>
            <person name="Li J."/>
        </authorList>
    </citation>
    <scope>NUCLEOTIDE SEQUENCE [LARGE SCALE GENOMIC DNA]</scope>
    <source>
        <strain evidence="3 4">DSM 23870</strain>
    </source>
</reference>
<protein>
    <submittedName>
        <fullName evidence="3">Methyltransferase domain-containing protein</fullName>
    </submittedName>
    <submittedName>
        <fullName evidence="2">SAM-dependent methyltransferase</fullName>
    </submittedName>
</protein>
<organism evidence="3 4">
    <name type="scientific">Agromyces atrinae</name>
    <dbReference type="NCBI Taxonomy" id="592376"/>
    <lineage>
        <taxon>Bacteria</taxon>
        <taxon>Bacillati</taxon>
        <taxon>Actinomycetota</taxon>
        <taxon>Actinomycetes</taxon>
        <taxon>Micrococcales</taxon>
        <taxon>Microbacteriaceae</taxon>
        <taxon>Agromyces</taxon>
    </lineage>
</organism>
<evidence type="ECO:0000313" key="3">
    <source>
        <dbReference type="EMBL" id="RXZ87336.1"/>
    </source>
</evidence>
<dbReference type="Proteomes" id="UP000581087">
    <property type="component" value="Unassembled WGS sequence"/>
</dbReference>
<feature type="domain" description="Methyltransferase" evidence="1">
    <location>
        <begin position="351"/>
        <end position="452"/>
    </location>
</feature>
<evidence type="ECO:0000313" key="2">
    <source>
        <dbReference type="EMBL" id="NYD66671.1"/>
    </source>
</evidence>
<keyword evidence="3" id="KW-0808">Transferase</keyword>
<gene>
    <name evidence="2" type="ORF">BJ972_001190</name>
    <name evidence="3" type="ORF">ESP50_05290</name>
</gene>
<evidence type="ECO:0000313" key="4">
    <source>
        <dbReference type="Proteomes" id="UP000292686"/>
    </source>
</evidence>
<comment type="caution">
    <text evidence="3">The sequence shown here is derived from an EMBL/GenBank/DDBJ whole genome shotgun (WGS) entry which is preliminary data.</text>
</comment>
<dbReference type="GO" id="GO:0032259">
    <property type="term" value="P:methylation"/>
    <property type="evidence" value="ECO:0007669"/>
    <property type="project" value="UniProtKB-KW"/>
</dbReference>
<proteinExistence type="predicted"/>
<dbReference type="Gene3D" id="3.40.50.150">
    <property type="entry name" value="Vaccinia Virus protein VP39"/>
    <property type="match status" value="1"/>
</dbReference>
<dbReference type="OrthoDB" id="3780655at2"/>
<keyword evidence="4" id="KW-1185">Reference proteome</keyword>
<dbReference type="Pfam" id="PF13649">
    <property type="entry name" value="Methyltransf_25"/>
    <property type="match status" value="1"/>
</dbReference>
<dbReference type="SUPFAM" id="SSF53335">
    <property type="entry name" value="S-adenosyl-L-methionine-dependent methyltransferases"/>
    <property type="match status" value="1"/>
</dbReference>
<dbReference type="EMBL" id="JACCBI010000001">
    <property type="protein sequence ID" value="NYD66671.1"/>
    <property type="molecule type" value="Genomic_DNA"/>
</dbReference>
<sequence length="531" mass="57620">MPALRTKGAGRLPIGSIAADHSGVTFASTLIEPGDSIDILLDGRRIWSTYAPTPRRNGTSYLAWPRPLAERLVGSGELGVRRSDGDDVIASGAVQIGALDEPISLVNDRGEPLMLTKWGRLARSASDSSVHDRLIADGRSIVDVLQAAGWAVVVTSGSLLGAIRSGDLLPHDDDFDLAVHLDADSPADLAVHCYALCRDLEAAGYAPIRHSTAHVQVPFHSDDGTLSHYVDIFTGFHKDGVYNQPFAMRGMLAESDIFPFGEVDIAGTAFPSVANPAAWLALCYGASWREPDPAFHFHVPRATTRRFENWFGVFDQFRTFWDDAVESGEIVAPVTADAEGLAARLPASSVVVDLGCGRGEISRELAARGHHVIAADFSGAALHRARLAGGRVDYRRINFVDRRDVLDLAVDVRSFAAGAPVHLLLSNVLHSIGLDGRANIFLLLRQALRHGGFAWASFPTDEARWLRHEDPSSWHLPLDWVEEEAARFGIVCELIAAAPVRDLHGTRTMATVLLRRSDTATNTDEHEGPNR</sequence>
<reference evidence="2 5" key="2">
    <citation type="submission" date="2020-07" db="EMBL/GenBank/DDBJ databases">
        <title>Sequencing the genomes of 1000 actinobacteria strains.</title>
        <authorList>
            <person name="Klenk H.-P."/>
        </authorList>
    </citation>
    <scope>NUCLEOTIDE SEQUENCE [LARGE SCALE GENOMIC DNA]</scope>
    <source>
        <strain evidence="2 5">DSM 23870</strain>
    </source>
</reference>
<dbReference type="Proteomes" id="UP000292686">
    <property type="component" value="Unassembled WGS sequence"/>
</dbReference>
<dbReference type="InterPro" id="IPR029063">
    <property type="entry name" value="SAM-dependent_MTases_sf"/>
</dbReference>
<dbReference type="CDD" id="cd02440">
    <property type="entry name" value="AdoMet_MTases"/>
    <property type="match status" value="1"/>
</dbReference>
<dbReference type="EMBL" id="SDPM01000002">
    <property type="protein sequence ID" value="RXZ87336.1"/>
    <property type="molecule type" value="Genomic_DNA"/>
</dbReference>
<dbReference type="PANTHER" id="PTHR13627:SF31">
    <property type="entry name" value="RIBITOL 5-PHOSPHATE TRANSFERASE FKRP"/>
    <property type="match status" value="1"/>
</dbReference>
<dbReference type="InterPro" id="IPR041698">
    <property type="entry name" value="Methyltransf_25"/>
</dbReference>
<keyword evidence="3" id="KW-0489">Methyltransferase</keyword>
<dbReference type="InterPro" id="IPR052613">
    <property type="entry name" value="LicD_transferase"/>
</dbReference>
<evidence type="ECO:0000259" key="1">
    <source>
        <dbReference type="Pfam" id="PF13649"/>
    </source>
</evidence>